<dbReference type="PRINTS" id="PR00081">
    <property type="entry name" value="GDHRDH"/>
</dbReference>
<dbReference type="RefSeq" id="WP_101518211.1">
    <property type="nucleotide sequence ID" value="NZ_PKUS01000013.1"/>
</dbReference>
<dbReference type="Pfam" id="PF00106">
    <property type="entry name" value="adh_short"/>
    <property type="match status" value="1"/>
</dbReference>
<dbReference type="AlphaFoldDB" id="A0A2N5X233"/>
<accession>A0A2N5X233</accession>
<gene>
    <name evidence="4" type="ORF">C0039_12325</name>
</gene>
<keyword evidence="5" id="KW-1185">Reference proteome</keyword>
<proteinExistence type="inferred from homology"/>
<dbReference type="CDD" id="cd05233">
    <property type="entry name" value="SDR_c"/>
    <property type="match status" value="1"/>
</dbReference>
<name>A0A2N5X233_9GAMM</name>
<dbReference type="EMBL" id="PKUS01000013">
    <property type="protein sequence ID" value="PLW68551.1"/>
    <property type="molecule type" value="Genomic_DNA"/>
</dbReference>
<reference evidence="4 5" key="1">
    <citation type="submission" date="2018-01" db="EMBL/GenBank/DDBJ databases">
        <title>The draft genome sequence of Halioglobus lutimaris HF004.</title>
        <authorList>
            <person name="Du Z.-J."/>
            <person name="Shi M.-J."/>
        </authorList>
    </citation>
    <scope>NUCLEOTIDE SEQUENCE [LARGE SCALE GENOMIC DNA]</scope>
    <source>
        <strain evidence="4 5">HF004</strain>
    </source>
</reference>
<evidence type="ECO:0000313" key="5">
    <source>
        <dbReference type="Proteomes" id="UP000235005"/>
    </source>
</evidence>
<keyword evidence="2" id="KW-0560">Oxidoreductase</keyword>
<evidence type="ECO:0000256" key="1">
    <source>
        <dbReference type="ARBA" id="ARBA00006484"/>
    </source>
</evidence>
<dbReference type="GO" id="GO:0016491">
    <property type="term" value="F:oxidoreductase activity"/>
    <property type="evidence" value="ECO:0007669"/>
    <property type="project" value="UniProtKB-KW"/>
</dbReference>
<sequence length="292" mass="31564">MQDFRNKVAVVTGGAGGIGKALVKALLDDGAKVVIADVEEGAMDAAVAECSGEGREVSAFKVDVRKPESVEALADFVYAQHGACHLLFNNAGVAAPSANIWETTPNDWAWIYSVNVMGVAHGIQSFVPRMIAGGEEGYVINTTSGDGGISSLPYQSVYASSKAAVCAMTECLASQLESENTRLRASLFYPSGGVLVTGLWNPERNRPEELTREKPGAPPPDIEAFKEAMKAAGAEMQFQDLDELARFTLDGVREQRFVIMKNLDEAAETLRRRSERYGRAELPIVFEEIPQM</sequence>
<evidence type="ECO:0000256" key="2">
    <source>
        <dbReference type="ARBA" id="ARBA00023002"/>
    </source>
</evidence>
<dbReference type="InterPro" id="IPR036291">
    <property type="entry name" value="NAD(P)-bd_dom_sf"/>
</dbReference>
<protein>
    <submittedName>
        <fullName evidence="4">Short-chain dehydrogenase</fullName>
    </submittedName>
</protein>
<dbReference type="PANTHER" id="PTHR24321:SF14">
    <property type="entry name" value="SHORT-CHAIN TYPE DEHYDROGENASE_REDUCTASE BLR2146-RELATED"/>
    <property type="match status" value="1"/>
</dbReference>
<dbReference type="InterPro" id="IPR002347">
    <property type="entry name" value="SDR_fam"/>
</dbReference>
<comment type="caution">
    <text evidence="4">The sequence shown here is derived from an EMBL/GenBank/DDBJ whole genome shotgun (WGS) entry which is preliminary data.</text>
</comment>
<dbReference type="PANTHER" id="PTHR24321">
    <property type="entry name" value="DEHYDROGENASES, SHORT CHAIN"/>
    <property type="match status" value="1"/>
</dbReference>
<dbReference type="SUPFAM" id="SSF51735">
    <property type="entry name" value="NAD(P)-binding Rossmann-fold domains"/>
    <property type="match status" value="1"/>
</dbReference>
<organism evidence="4 5">
    <name type="scientific">Pseudohalioglobus lutimaris</name>
    <dbReference type="NCBI Taxonomy" id="1737061"/>
    <lineage>
        <taxon>Bacteria</taxon>
        <taxon>Pseudomonadati</taxon>
        <taxon>Pseudomonadota</taxon>
        <taxon>Gammaproteobacteria</taxon>
        <taxon>Cellvibrionales</taxon>
        <taxon>Halieaceae</taxon>
        <taxon>Pseudohalioglobus</taxon>
    </lineage>
</organism>
<dbReference type="Gene3D" id="3.40.50.720">
    <property type="entry name" value="NAD(P)-binding Rossmann-like Domain"/>
    <property type="match status" value="1"/>
</dbReference>
<evidence type="ECO:0000256" key="3">
    <source>
        <dbReference type="RuleBase" id="RU000363"/>
    </source>
</evidence>
<dbReference type="PRINTS" id="PR00080">
    <property type="entry name" value="SDRFAMILY"/>
</dbReference>
<comment type="similarity">
    <text evidence="1 3">Belongs to the short-chain dehydrogenases/reductases (SDR) family.</text>
</comment>
<dbReference type="OrthoDB" id="6503536at2"/>
<evidence type="ECO:0000313" key="4">
    <source>
        <dbReference type="EMBL" id="PLW68551.1"/>
    </source>
</evidence>
<dbReference type="Proteomes" id="UP000235005">
    <property type="component" value="Unassembled WGS sequence"/>
</dbReference>